<comment type="subcellular location">
    <subcellularLocation>
        <location evidence="3">Endoplasmic reticulum membrane</location>
        <topology evidence="3">Peripheral membrane protein</topology>
    </subcellularLocation>
    <subcellularLocation>
        <location evidence="2">Microsome membrane</location>
        <topology evidence="2">Peripheral membrane protein</topology>
    </subcellularLocation>
</comment>
<evidence type="ECO:0000256" key="1">
    <source>
        <dbReference type="ARBA" id="ARBA00001971"/>
    </source>
</evidence>
<name>A0A0T6BHN8_9SCAR</name>
<evidence type="ECO:0000313" key="15">
    <source>
        <dbReference type="Proteomes" id="UP000051574"/>
    </source>
</evidence>
<keyword evidence="13" id="KW-0732">Signal</keyword>
<keyword evidence="7" id="KW-0256">Endoplasmic reticulum</keyword>
<dbReference type="SUPFAM" id="SSF48264">
    <property type="entry name" value="Cytochrome P450"/>
    <property type="match status" value="1"/>
</dbReference>
<evidence type="ECO:0000256" key="6">
    <source>
        <dbReference type="ARBA" id="ARBA00022723"/>
    </source>
</evidence>
<organism evidence="14 15">
    <name type="scientific">Oryctes borbonicus</name>
    <dbReference type="NCBI Taxonomy" id="1629725"/>
    <lineage>
        <taxon>Eukaryota</taxon>
        <taxon>Metazoa</taxon>
        <taxon>Ecdysozoa</taxon>
        <taxon>Arthropoda</taxon>
        <taxon>Hexapoda</taxon>
        <taxon>Insecta</taxon>
        <taxon>Pterygota</taxon>
        <taxon>Neoptera</taxon>
        <taxon>Endopterygota</taxon>
        <taxon>Coleoptera</taxon>
        <taxon>Polyphaga</taxon>
        <taxon>Scarabaeiformia</taxon>
        <taxon>Scarabaeidae</taxon>
        <taxon>Dynastinae</taxon>
        <taxon>Oryctes</taxon>
    </lineage>
</organism>
<dbReference type="GO" id="GO:0004497">
    <property type="term" value="F:monooxygenase activity"/>
    <property type="evidence" value="ECO:0007669"/>
    <property type="project" value="UniProtKB-KW"/>
</dbReference>
<proteinExistence type="inferred from homology"/>
<comment type="cofactor">
    <cofactor evidence="1">
        <name>heme</name>
        <dbReference type="ChEBI" id="CHEBI:30413"/>
    </cofactor>
</comment>
<evidence type="ECO:0000256" key="2">
    <source>
        <dbReference type="ARBA" id="ARBA00004174"/>
    </source>
</evidence>
<accession>A0A0T6BHN8</accession>
<feature type="signal peptide" evidence="13">
    <location>
        <begin position="1"/>
        <end position="18"/>
    </location>
</feature>
<keyword evidence="15" id="KW-1185">Reference proteome</keyword>
<dbReference type="PANTHER" id="PTHR24292:SF54">
    <property type="entry name" value="CYP9F3-RELATED"/>
    <property type="match status" value="1"/>
</dbReference>
<reference evidence="14 15" key="1">
    <citation type="submission" date="2015-09" db="EMBL/GenBank/DDBJ databases">
        <title>Draft genome of the scarab beetle Oryctes borbonicus.</title>
        <authorList>
            <person name="Meyer J.M."/>
            <person name="Markov G.V."/>
            <person name="Baskaran P."/>
            <person name="Herrmann M."/>
            <person name="Sommer R.J."/>
            <person name="Roedelsperger C."/>
        </authorList>
    </citation>
    <scope>NUCLEOTIDE SEQUENCE [LARGE SCALE GENOMIC DNA]</scope>
    <source>
        <strain evidence="14">OB123</strain>
        <tissue evidence="14">Whole animal</tissue>
    </source>
</reference>
<evidence type="ECO:0000256" key="9">
    <source>
        <dbReference type="ARBA" id="ARBA00023002"/>
    </source>
</evidence>
<dbReference type="GO" id="GO:0016705">
    <property type="term" value="F:oxidoreductase activity, acting on paired donors, with incorporation or reduction of molecular oxygen"/>
    <property type="evidence" value="ECO:0007669"/>
    <property type="project" value="InterPro"/>
</dbReference>
<evidence type="ECO:0000256" key="11">
    <source>
        <dbReference type="ARBA" id="ARBA00023033"/>
    </source>
</evidence>
<dbReference type="Proteomes" id="UP000051574">
    <property type="component" value="Unassembled WGS sequence"/>
</dbReference>
<dbReference type="EMBL" id="LJIG01000080">
    <property type="protein sequence ID" value="KRT86860.1"/>
    <property type="molecule type" value="Genomic_DNA"/>
</dbReference>
<gene>
    <name evidence="14" type="ORF">AMK59_1609</name>
</gene>
<dbReference type="PANTHER" id="PTHR24292">
    <property type="entry name" value="CYTOCHROME P450"/>
    <property type="match status" value="1"/>
</dbReference>
<keyword evidence="9" id="KW-0560">Oxidoreductase</keyword>
<protein>
    <submittedName>
        <fullName evidence="14">Cytochrome P450</fullName>
    </submittedName>
</protein>
<keyword evidence="6" id="KW-0479">Metal-binding</keyword>
<evidence type="ECO:0000256" key="8">
    <source>
        <dbReference type="ARBA" id="ARBA00022848"/>
    </source>
</evidence>
<evidence type="ECO:0000256" key="3">
    <source>
        <dbReference type="ARBA" id="ARBA00004406"/>
    </source>
</evidence>
<evidence type="ECO:0000256" key="12">
    <source>
        <dbReference type="ARBA" id="ARBA00023136"/>
    </source>
</evidence>
<keyword evidence="10" id="KW-0408">Iron</keyword>
<evidence type="ECO:0000256" key="5">
    <source>
        <dbReference type="ARBA" id="ARBA00022617"/>
    </source>
</evidence>
<comment type="caution">
    <text evidence="14">The sequence shown here is derived from an EMBL/GenBank/DDBJ whole genome shotgun (WGS) entry which is preliminary data.</text>
</comment>
<evidence type="ECO:0000256" key="10">
    <source>
        <dbReference type="ARBA" id="ARBA00023004"/>
    </source>
</evidence>
<dbReference type="GO" id="GO:0005789">
    <property type="term" value="C:endoplasmic reticulum membrane"/>
    <property type="evidence" value="ECO:0007669"/>
    <property type="project" value="UniProtKB-SubCell"/>
</dbReference>
<comment type="similarity">
    <text evidence="4">Belongs to the cytochrome P450 family.</text>
</comment>
<evidence type="ECO:0000256" key="4">
    <source>
        <dbReference type="ARBA" id="ARBA00010617"/>
    </source>
</evidence>
<dbReference type="InterPro" id="IPR036396">
    <property type="entry name" value="Cyt_P450_sf"/>
</dbReference>
<feature type="chain" id="PRO_5006668688" evidence="13">
    <location>
        <begin position="19"/>
        <end position="195"/>
    </location>
</feature>
<dbReference type="InterPro" id="IPR050476">
    <property type="entry name" value="Insect_CytP450_Detox"/>
</dbReference>
<dbReference type="InterPro" id="IPR001128">
    <property type="entry name" value="Cyt_P450"/>
</dbReference>
<keyword evidence="8" id="KW-0492">Microsome</keyword>
<dbReference type="GO" id="GO:0020037">
    <property type="term" value="F:heme binding"/>
    <property type="evidence" value="ECO:0007669"/>
    <property type="project" value="InterPro"/>
</dbReference>
<evidence type="ECO:0000313" key="14">
    <source>
        <dbReference type="EMBL" id="KRT86860.1"/>
    </source>
</evidence>
<dbReference type="Pfam" id="PF00067">
    <property type="entry name" value="p450"/>
    <property type="match status" value="1"/>
</dbReference>
<evidence type="ECO:0000256" key="7">
    <source>
        <dbReference type="ARBA" id="ARBA00022824"/>
    </source>
</evidence>
<dbReference type="GO" id="GO:0005506">
    <property type="term" value="F:iron ion binding"/>
    <property type="evidence" value="ECO:0007669"/>
    <property type="project" value="InterPro"/>
</dbReference>
<keyword evidence="12" id="KW-0472">Membrane</keyword>
<dbReference type="OrthoDB" id="6772444at2759"/>
<dbReference type="AlphaFoldDB" id="A0A0T6BHN8"/>
<evidence type="ECO:0000256" key="13">
    <source>
        <dbReference type="SAM" id="SignalP"/>
    </source>
</evidence>
<keyword evidence="5" id="KW-0349">Heme</keyword>
<dbReference type="Gene3D" id="1.10.630.10">
    <property type="entry name" value="Cytochrome P450"/>
    <property type="match status" value="1"/>
</dbReference>
<keyword evidence="11" id="KW-0503">Monooxygenase</keyword>
<sequence>MLLLALLLVLNVTPLENPIPSATIKFLLYLIAPKLSKLLGISFFPKEVTQFFFNVITQTIQMRESQGIVRPDMLNLLIEARKGKKICDLETNIPNESSHTTLEDSNINKENKAKHYLTDMDIAAQALVFFFGGFESVATLMSFTTYELTLNPECKKKLQTEVDETLKECNGQLTYESLMKMKYMDMVLSGTNQHS</sequence>